<dbReference type="AlphaFoldDB" id="A0A563E069"/>
<dbReference type="OrthoDB" id="2087435at2"/>
<evidence type="ECO:0000259" key="4">
    <source>
        <dbReference type="Pfam" id="PF01478"/>
    </source>
</evidence>
<evidence type="ECO:0000256" key="1">
    <source>
        <dbReference type="ARBA" id="ARBA00005801"/>
    </source>
</evidence>
<organism evidence="5 6">
    <name type="scientific">Leekyejoonella antrihumi</name>
    <dbReference type="NCBI Taxonomy" id="1660198"/>
    <lineage>
        <taxon>Bacteria</taxon>
        <taxon>Bacillati</taxon>
        <taxon>Actinomycetota</taxon>
        <taxon>Actinomycetes</taxon>
        <taxon>Micrococcales</taxon>
        <taxon>Dermacoccaceae</taxon>
        <taxon>Leekyejoonella</taxon>
    </lineage>
</organism>
<dbReference type="GO" id="GO:0006465">
    <property type="term" value="P:signal peptide processing"/>
    <property type="evidence" value="ECO:0007669"/>
    <property type="project" value="TreeGrafter"/>
</dbReference>
<reference evidence="5 6" key="1">
    <citation type="submission" date="2019-05" db="EMBL/GenBank/DDBJ databases">
        <authorList>
            <person name="Lee S.D."/>
        </authorList>
    </citation>
    <scope>NUCLEOTIDE SEQUENCE [LARGE SCALE GENOMIC DNA]</scope>
    <source>
        <strain evidence="5 6">C5-26</strain>
    </source>
</reference>
<comment type="similarity">
    <text evidence="1 2">Belongs to the peptidase A24 family.</text>
</comment>
<dbReference type="RefSeq" id="WP_146317000.1">
    <property type="nucleotide sequence ID" value="NZ_VCQV01000015.1"/>
</dbReference>
<feature type="transmembrane region" description="Helical" evidence="3">
    <location>
        <begin position="70"/>
        <end position="90"/>
    </location>
</feature>
<proteinExistence type="inferred from homology"/>
<reference evidence="5 6" key="2">
    <citation type="submission" date="2019-08" db="EMBL/GenBank/DDBJ databases">
        <title>Jejuicoccus antrihumi gen. nov., sp. nov., a new member of the family Dermacoccaceae isolated from a cave.</title>
        <authorList>
            <person name="Schumann P."/>
            <person name="Kim I.S."/>
        </authorList>
    </citation>
    <scope>NUCLEOTIDE SEQUENCE [LARGE SCALE GENOMIC DNA]</scope>
    <source>
        <strain evidence="5 6">C5-26</strain>
    </source>
</reference>
<accession>A0A563E069</accession>
<dbReference type="GO" id="GO:0004190">
    <property type="term" value="F:aspartic-type endopeptidase activity"/>
    <property type="evidence" value="ECO:0007669"/>
    <property type="project" value="InterPro"/>
</dbReference>
<sequence length="219" mass="23076">MTAYVTAACCAVLAIGAAVLLRRWLLTHGYRYEDEAGTPARRHRWVLAALPIGAFVVTLELGFRWPEILAVAYAVALVPLTALAAIDMDVHRLPDILTYPLVPLALVVALVATLSTGDWSALLRAALGGLALCAAYFILLLISRGAAGLGLGDVKLAAGTGILLGWFSWYAVFGGTVAAFLLSGVWAAGLLITRRATRHSYIAFGPFMVAGTVLVLLAS</sequence>
<evidence type="ECO:0000256" key="3">
    <source>
        <dbReference type="SAM" id="Phobius"/>
    </source>
</evidence>
<feature type="transmembrane region" description="Helical" evidence="3">
    <location>
        <begin position="199"/>
        <end position="218"/>
    </location>
</feature>
<evidence type="ECO:0000313" key="5">
    <source>
        <dbReference type="EMBL" id="TWP35938.1"/>
    </source>
</evidence>
<keyword evidence="3" id="KW-0472">Membrane</keyword>
<dbReference type="GO" id="GO:0005886">
    <property type="term" value="C:plasma membrane"/>
    <property type="evidence" value="ECO:0007669"/>
    <property type="project" value="TreeGrafter"/>
</dbReference>
<dbReference type="EMBL" id="VCQV01000015">
    <property type="protein sequence ID" value="TWP35938.1"/>
    <property type="molecule type" value="Genomic_DNA"/>
</dbReference>
<feature type="transmembrane region" description="Helical" evidence="3">
    <location>
        <begin position="96"/>
        <end position="114"/>
    </location>
</feature>
<dbReference type="Proteomes" id="UP000320244">
    <property type="component" value="Unassembled WGS sequence"/>
</dbReference>
<dbReference type="Pfam" id="PF01478">
    <property type="entry name" value="Peptidase_A24"/>
    <property type="match status" value="1"/>
</dbReference>
<comment type="caution">
    <text evidence="5">The sequence shown here is derived from an EMBL/GenBank/DDBJ whole genome shotgun (WGS) entry which is preliminary data.</text>
</comment>
<dbReference type="InterPro" id="IPR050882">
    <property type="entry name" value="Prepilin_peptidase/N-MTase"/>
</dbReference>
<evidence type="ECO:0000256" key="2">
    <source>
        <dbReference type="RuleBase" id="RU003793"/>
    </source>
</evidence>
<keyword evidence="3" id="KW-0812">Transmembrane</keyword>
<evidence type="ECO:0000313" key="6">
    <source>
        <dbReference type="Proteomes" id="UP000320244"/>
    </source>
</evidence>
<feature type="domain" description="Prepilin type IV endopeptidase peptidase" evidence="4">
    <location>
        <begin position="76"/>
        <end position="186"/>
    </location>
</feature>
<gene>
    <name evidence="5" type="ORF">FGL98_11950</name>
</gene>
<dbReference type="PANTHER" id="PTHR30487">
    <property type="entry name" value="TYPE 4 PREPILIN-LIKE PROTEINS LEADER PEPTIDE-PROCESSING ENZYME"/>
    <property type="match status" value="1"/>
</dbReference>
<keyword evidence="3" id="KW-1133">Transmembrane helix</keyword>
<feature type="transmembrane region" description="Helical" evidence="3">
    <location>
        <begin position="167"/>
        <end position="192"/>
    </location>
</feature>
<dbReference type="InterPro" id="IPR000045">
    <property type="entry name" value="Prepilin_IV_endopep_pep"/>
</dbReference>
<name>A0A563E069_9MICO</name>
<feature type="transmembrane region" description="Helical" evidence="3">
    <location>
        <begin position="126"/>
        <end position="147"/>
    </location>
</feature>
<feature type="transmembrane region" description="Helical" evidence="3">
    <location>
        <begin position="45"/>
        <end position="63"/>
    </location>
</feature>
<keyword evidence="6" id="KW-1185">Reference proteome</keyword>
<protein>
    <submittedName>
        <fullName evidence="5">Prepilin peptidase</fullName>
    </submittedName>
</protein>
<dbReference type="InterPro" id="IPR014032">
    <property type="entry name" value="Peptidase_A24A_bac"/>
</dbReference>
<dbReference type="Gene3D" id="1.20.120.1220">
    <property type="match status" value="1"/>
</dbReference>
<dbReference type="PRINTS" id="PR00864">
    <property type="entry name" value="PREPILNPTASE"/>
</dbReference>
<dbReference type="PANTHER" id="PTHR30487:SF0">
    <property type="entry name" value="PREPILIN LEADER PEPTIDASE_N-METHYLTRANSFERASE-RELATED"/>
    <property type="match status" value="1"/>
</dbReference>